<dbReference type="RefSeq" id="WP_344853732.1">
    <property type="nucleotide sequence ID" value="NZ_BAABBY010000015.1"/>
</dbReference>
<evidence type="ECO:0008006" key="3">
    <source>
        <dbReference type="Google" id="ProtNLM"/>
    </source>
</evidence>
<evidence type="ECO:0000313" key="2">
    <source>
        <dbReference type="Proteomes" id="UP001501772"/>
    </source>
</evidence>
<sequence length="137" mass="16057">MTKQTQKNNGSDTGYRKCEVCGLSFEGRSDKRFCSDACRNANKRQVQRISGWQEPAFVEKIHRMLRHNRQILKERLAGESKLIISKTDLIEAGFHFGYCTSIFSKEINIYRFCYEYGWLEVENGKILLVKNDRHTEL</sequence>
<gene>
    <name evidence="1" type="ORF">GCM10022289_45470</name>
</gene>
<reference evidence="2" key="1">
    <citation type="journal article" date="2019" name="Int. J. Syst. Evol. Microbiol.">
        <title>The Global Catalogue of Microorganisms (GCM) 10K type strain sequencing project: providing services to taxonomists for standard genome sequencing and annotation.</title>
        <authorList>
            <consortium name="The Broad Institute Genomics Platform"/>
            <consortium name="The Broad Institute Genome Sequencing Center for Infectious Disease"/>
            <person name="Wu L."/>
            <person name="Ma J."/>
        </authorList>
    </citation>
    <scope>NUCLEOTIDE SEQUENCE [LARGE SCALE GENOMIC DNA]</scope>
    <source>
        <strain evidence="2">JCM 17626</strain>
    </source>
</reference>
<dbReference type="Proteomes" id="UP001501772">
    <property type="component" value="Unassembled WGS sequence"/>
</dbReference>
<accession>A0ABP8BQY1</accession>
<evidence type="ECO:0000313" key="1">
    <source>
        <dbReference type="EMBL" id="GAA4213356.1"/>
    </source>
</evidence>
<organism evidence="1 2">
    <name type="scientific">Pedobacter jeongneungensis</name>
    <dbReference type="NCBI Taxonomy" id="947309"/>
    <lineage>
        <taxon>Bacteria</taxon>
        <taxon>Pseudomonadati</taxon>
        <taxon>Bacteroidota</taxon>
        <taxon>Sphingobacteriia</taxon>
        <taxon>Sphingobacteriales</taxon>
        <taxon>Sphingobacteriaceae</taxon>
        <taxon>Pedobacter</taxon>
    </lineage>
</organism>
<protein>
    <recommendedName>
        <fullName evidence="3">DUF2116 family Zn-ribbon domain-containing protein</fullName>
    </recommendedName>
</protein>
<dbReference type="EMBL" id="BAABBY010000015">
    <property type="protein sequence ID" value="GAA4213356.1"/>
    <property type="molecule type" value="Genomic_DNA"/>
</dbReference>
<keyword evidence="2" id="KW-1185">Reference proteome</keyword>
<comment type="caution">
    <text evidence="1">The sequence shown here is derived from an EMBL/GenBank/DDBJ whole genome shotgun (WGS) entry which is preliminary data.</text>
</comment>
<proteinExistence type="predicted"/>
<name>A0ABP8BQY1_9SPHI</name>